<organism evidence="8 9">
    <name type="scientific">Shimia gijangensis</name>
    <dbReference type="NCBI Taxonomy" id="1470563"/>
    <lineage>
        <taxon>Bacteria</taxon>
        <taxon>Pseudomonadati</taxon>
        <taxon>Pseudomonadota</taxon>
        <taxon>Alphaproteobacteria</taxon>
        <taxon>Rhodobacterales</taxon>
        <taxon>Roseobacteraceae</taxon>
    </lineage>
</organism>
<dbReference type="PANTHER" id="PTHR42709">
    <property type="entry name" value="ALKALINE PHOSPHATASE LIKE PROTEIN"/>
    <property type="match status" value="1"/>
</dbReference>
<accession>A0A1M6N5B3</accession>
<feature type="domain" description="VTT" evidence="7">
    <location>
        <begin position="43"/>
        <end position="168"/>
    </location>
</feature>
<evidence type="ECO:0000256" key="3">
    <source>
        <dbReference type="ARBA" id="ARBA00022692"/>
    </source>
</evidence>
<dbReference type="InterPro" id="IPR032816">
    <property type="entry name" value="VTT_dom"/>
</dbReference>
<dbReference type="EMBL" id="FQZQ01000015">
    <property type="protein sequence ID" value="SHJ90877.1"/>
    <property type="molecule type" value="Genomic_DNA"/>
</dbReference>
<dbReference type="Pfam" id="PF09335">
    <property type="entry name" value="VTT_dom"/>
    <property type="match status" value="1"/>
</dbReference>
<name>A0A1M6N5B3_9RHOB</name>
<comment type="subcellular location">
    <subcellularLocation>
        <location evidence="1">Cell membrane</location>
        <topology evidence="1">Multi-pass membrane protein</topology>
    </subcellularLocation>
</comment>
<dbReference type="PANTHER" id="PTHR42709:SF6">
    <property type="entry name" value="UNDECAPRENYL PHOSPHATE TRANSPORTER A"/>
    <property type="match status" value="1"/>
</dbReference>
<keyword evidence="5 6" id="KW-0472">Membrane</keyword>
<sequence length="211" mass="22741">MALTKDSANRGNFMSDWLTQALLTYGPLLLGLSTFACCLIVPIPASWLMLAAGALASTGAMSLPVLLVVAYVGAVLGDQLGYFTGVAIHDRVQAIAGRHRRSAQLFQNAQDLTASRGGLGVFLSRWLLSPLGPYVNIISGAAEMTWARFTLWASLGKLVWVGLYCGVGFVFAQNLPRVARMLGGLTWALTGVAILTAIIAIYWQRRRKRKA</sequence>
<feature type="transmembrane region" description="Helical" evidence="6">
    <location>
        <begin position="184"/>
        <end position="203"/>
    </location>
</feature>
<feature type="transmembrane region" description="Helical" evidence="6">
    <location>
        <begin position="49"/>
        <end position="72"/>
    </location>
</feature>
<gene>
    <name evidence="8" type="ORF">SAMN05444000_11548</name>
</gene>
<evidence type="ECO:0000313" key="9">
    <source>
        <dbReference type="Proteomes" id="UP000183982"/>
    </source>
</evidence>
<keyword evidence="3 6" id="KW-0812">Transmembrane</keyword>
<evidence type="ECO:0000256" key="5">
    <source>
        <dbReference type="ARBA" id="ARBA00023136"/>
    </source>
</evidence>
<reference evidence="9" key="1">
    <citation type="submission" date="2016-11" db="EMBL/GenBank/DDBJ databases">
        <authorList>
            <person name="Varghese N."/>
            <person name="Submissions S."/>
        </authorList>
    </citation>
    <scope>NUCLEOTIDE SEQUENCE [LARGE SCALE GENOMIC DNA]</scope>
    <source>
        <strain evidence="9">DSM 100564</strain>
    </source>
</reference>
<feature type="transmembrane region" description="Helical" evidence="6">
    <location>
        <begin position="21"/>
        <end position="43"/>
    </location>
</feature>
<proteinExistence type="predicted"/>
<dbReference type="Proteomes" id="UP000183982">
    <property type="component" value="Unassembled WGS sequence"/>
</dbReference>
<dbReference type="STRING" id="1470563.SAMN05444000_11548"/>
<dbReference type="AlphaFoldDB" id="A0A1M6N5B3"/>
<keyword evidence="4 6" id="KW-1133">Transmembrane helix</keyword>
<evidence type="ECO:0000256" key="2">
    <source>
        <dbReference type="ARBA" id="ARBA00022475"/>
    </source>
</evidence>
<protein>
    <submittedName>
        <fullName evidence="8">Membrane protein DedA, SNARE-associated domain</fullName>
    </submittedName>
</protein>
<dbReference type="GO" id="GO:0005886">
    <property type="term" value="C:plasma membrane"/>
    <property type="evidence" value="ECO:0007669"/>
    <property type="project" value="UniProtKB-SubCell"/>
</dbReference>
<keyword evidence="9" id="KW-1185">Reference proteome</keyword>
<dbReference type="InterPro" id="IPR051311">
    <property type="entry name" value="DedA_domain"/>
</dbReference>
<evidence type="ECO:0000313" key="8">
    <source>
        <dbReference type="EMBL" id="SHJ90877.1"/>
    </source>
</evidence>
<evidence type="ECO:0000256" key="6">
    <source>
        <dbReference type="SAM" id="Phobius"/>
    </source>
</evidence>
<dbReference type="OrthoDB" id="9782291at2"/>
<evidence type="ECO:0000256" key="4">
    <source>
        <dbReference type="ARBA" id="ARBA00022989"/>
    </source>
</evidence>
<keyword evidence="2" id="KW-1003">Cell membrane</keyword>
<evidence type="ECO:0000259" key="7">
    <source>
        <dbReference type="Pfam" id="PF09335"/>
    </source>
</evidence>
<feature type="transmembrane region" description="Helical" evidence="6">
    <location>
        <begin position="149"/>
        <end position="172"/>
    </location>
</feature>
<evidence type="ECO:0000256" key="1">
    <source>
        <dbReference type="ARBA" id="ARBA00004651"/>
    </source>
</evidence>